<dbReference type="EMBL" id="CAJOBA010001173">
    <property type="protein sequence ID" value="CAF3580590.1"/>
    <property type="molecule type" value="Genomic_DNA"/>
</dbReference>
<organism evidence="17 20">
    <name type="scientific">Didymodactylos carnosus</name>
    <dbReference type="NCBI Taxonomy" id="1234261"/>
    <lineage>
        <taxon>Eukaryota</taxon>
        <taxon>Metazoa</taxon>
        <taxon>Spiralia</taxon>
        <taxon>Gnathifera</taxon>
        <taxon>Rotifera</taxon>
        <taxon>Eurotatoria</taxon>
        <taxon>Bdelloidea</taxon>
        <taxon>Philodinida</taxon>
        <taxon>Philodinidae</taxon>
        <taxon>Didymodactylos</taxon>
    </lineage>
</organism>
<evidence type="ECO:0000256" key="8">
    <source>
        <dbReference type="ARBA" id="ARBA00022801"/>
    </source>
</evidence>
<dbReference type="PRINTS" id="PR00765">
    <property type="entry name" value="CRBOXYPTASEA"/>
</dbReference>
<evidence type="ECO:0000256" key="7">
    <source>
        <dbReference type="ARBA" id="ARBA00022729"/>
    </source>
</evidence>
<evidence type="ECO:0000256" key="4">
    <source>
        <dbReference type="ARBA" id="ARBA00022645"/>
    </source>
</evidence>
<keyword evidence="4" id="KW-0121">Carboxypeptidase</keyword>
<evidence type="ECO:0000256" key="12">
    <source>
        <dbReference type="ARBA" id="ARBA00023145"/>
    </source>
</evidence>
<evidence type="ECO:0000256" key="14">
    <source>
        <dbReference type="PROSITE-ProRule" id="PRU01379"/>
    </source>
</evidence>
<dbReference type="GO" id="GO:0005615">
    <property type="term" value="C:extracellular space"/>
    <property type="evidence" value="ECO:0007669"/>
    <property type="project" value="TreeGrafter"/>
</dbReference>
<evidence type="ECO:0000256" key="5">
    <source>
        <dbReference type="ARBA" id="ARBA00022670"/>
    </source>
</evidence>
<evidence type="ECO:0000313" key="20">
    <source>
        <dbReference type="Proteomes" id="UP000663829"/>
    </source>
</evidence>
<dbReference type="AlphaFoldDB" id="A0A815G038"/>
<keyword evidence="11" id="KW-0482">Metalloprotease</keyword>
<dbReference type="InterPro" id="IPR036990">
    <property type="entry name" value="M14A-like_propep"/>
</dbReference>
<accession>A0A815G038</accession>
<dbReference type="EMBL" id="CAJNOQ010013967">
    <property type="protein sequence ID" value="CAF1332178.1"/>
    <property type="molecule type" value="Genomic_DNA"/>
</dbReference>
<evidence type="ECO:0000313" key="18">
    <source>
        <dbReference type="EMBL" id="CAF3580590.1"/>
    </source>
</evidence>
<dbReference type="PROSITE" id="PS52035">
    <property type="entry name" value="PEPTIDASE_M14"/>
    <property type="match status" value="1"/>
</dbReference>
<sequence length="323" mass="37896">MLLRRHEVVRVIPKHNGHLQLIRDLEDNYGVDRWSEVLRPHQEVRMSLSQDKTNETKQLLKSNNMDFTIMSDDVEKLIKKSNDISKAYSTQRSKRDINAPHYSRYLRYHEIIEFLNEQNSRTNITSLISIGKSSENRSIIAIKIGQKSAHRNILMDCGIHAREFISPSTCIYMIEKFIGDAILLGNNSLLSIFNIYMIPLLNPDGYEYAQTERRMWRKNRSPNIESHYNCKGVDLNRNFGYHWMENGASQNPCSETYAGPYADSEPETQGLENFIRTKSWHAYLTFHSYGQYWIYPWGFARRVPFDHQELVNKLNISIEIKLN</sequence>
<dbReference type="PANTHER" id="PTHR11705:SF143">
    <property type="entry name" value="SLL0236 PROTEIN"/>
    <property type="match status" value="1"/>
</dbReference>
<evidence type="ECO:0000256" key="1">
    <source>
        <dbReference type="ARBA" id="ARBA00001947"/>
    </source>
</evidence>
<comment type="caution">
    <text evidence="14">Lacks conserved residue(s) required for the propagation of feature annotation.</text>
</comment>
<dbReference type="EMBL" id="CAJOBC010053901">
    <property type="protein sequence ID" value="CAF4186698.1"/>
    <property type="molecule type" value="Genomic_DNA"/>
</dbReference>
<evidence type="ECO:0000259" key="15">
    <source>
        <dbReference type="PROSITE" id="PS52035"/>
    </source>
</evidence>
<reference evidence="17" key="1">
    <citation type="submission" date="2021-02" db="EMBL/GenBank/DDBJ databases">
        <authorList>
            <person name="Nowell W R."/>
        </authorList>
    </citation>
    <scope>NUCLEOTIDE SEQUENCE</scope>
</reference>
<dbReference type="GO" id="GO:0006508">
    <property type="term" value="P:proteolysis"/>
    <property type="evidence" value="ECO:0007669"/>
    <property type="project" value="UniProtKB-KW"/>
</dbReference>
<dbReference type="Proteomes" id="UP000681722">
    <property type="component" value="Unassembled WGS sequence"/>
</dbReference>
<dbReference type="SUPFAM" id="SSF53187">
    <property type="entry name" value="Zn-dependent exopeptidases"/>
    <property type="match status" value="1"/>
</dbReference>
<comment type="similarity">
    <text evidence="3 14">Belongs to the peptidase M14 family.</text>
</comment>
<gene>
    <name evidence="17" type="ORF">GPM918_LOCUS30007</name>
    <name evidence="16" type="ORF">OVA965_LOCUS4464</name>
    <name evidence="19" type="ORF">SRO942_LOCUS30610</name>
    <name evidence="18" type="ORF">TMI583_LOCUS4462</name>
</gene>
<evidence type="ECO:0000256" key="3">
    <source>
        <dbReference type="ARBA" id="ARBA00005988"/>
    </source>
</evidence>
<feature type="domain" description="Peptidase M14" evidence="15">
    <location>
        <begin position="104"/>
        <end position="323"/>
    </location>
</feature>
<evidence type="ECO:0000313" key="16">
    <source>
        <dbReference type="EMBL" id="CAF0797465.1"/>
    </source>
</evidence>
<dbReference type="GO" id="GO:0008270">
    <property type="term" value="F:zinc ion binding"/>
    <property type="evidence" value="ECO:0007669"/>
    <property type="project" value="InterPro"/>
</dbReference>
<evidence type="ECO:0000256" key="10">
    <source>
        <dbReference type="ARBA" id="ARBA00023026"/>
    </source>
</evidence>
<dbReference type="FunFam" id="3.40.630.10:FF:000084">
    <property type="entry name" value="Carboxypeptidase B2"/>
    <property type="match status" value="1"/>
</dbReference>
<evidence type="ECO:0000313" key="19">
    <source>
        <dbReference type="EMBL" id="CAF4186698.1"/>
    </source>
</evidence>
<keyword evidence="12" id="KW-0865">Zymogen</keyword>
<dbReference type="InterPro" id="IPR003146">
    <property type="entry name" value="M14A_act_pep"/>
</dbReference>
<dbReference type="Gene3D" id="3.30.70.340">
    <property type="entry name" value="Metallocarboxypeptidase-like"/>
    <property type="match status" value="1"/>
</dbReference>
<keyword evidence="6" id="KW-0479">Metal-binding</keyword>
<dbReference type="GO" id="GO:0004181">
    <property type="term" value="F:metallocarboxypeptidase activity"/>
    <property type="evidence" value="ECO:0007669"/>
    <property type="project" value="InterPro"/>
</dbReference>
<keyword evidence="20" id="KW-1185">Reference proteome</keyword>
<evidence type="ECO:0000256" key="2">
    <source>
        <dbReference type="ARBA" id="ARBA00003091"/>
    </source>
</evidence>
<dbReference type="Proteomes" id="UP000682733">
    <property type="component" value="Unassembled WGS sequence"/>
</dbReference>
<comment type="function">
    <text evidence="2">Extracellular metalloprotease that contributes to pathogenicity.</text>
</comment>
<comment type="caution">
    <text evidence="17">The sequence shown here is derived from an EMBL/GenBank/DDBJ whole genome shotgun (WGS) entry which is preliminary data.</text>
</comment>
<evidence type="ECO:0000256" key="11">
    <source>
        <dbReference type="ARBA" id="ARBA00023049"/>
    </source>
</evidence>
<evidence type="ECO:0000256" key="13">
    <source>
        <dbReference type="ARBA" id="ARBA00023157"/>
    </source>
</evidence>
<dbReference type="EMBL" id="CAJNOK010001173">
    <property type="protein sequence ID" value="CAF0797465.1"/>
    <property type="molecule type" value="Genomic_DNA"/>
</dbReference>
<dbReference type="PANTHER" id="PTHR11705">
    <property type="entry name" value="PROTEASE FAMILY M14 CARBOXYPEPTIDASE A,B"/>
    <property type="match status" value="1"/>
</dbReference>
<keyword evidence="8" id="KW-0378">Hydrolase</keyword>
<dbReference type="OrthoDB" id="3626597at2759"/>
<dbReference type="SMART" id="SM00631">
    <property type="entry name" value="Zn_pept"/>
    <property type="match status" value="1"/>
</dbReference>
<evidence type="ECO:0000256" key="9">
    <source>
        <dbReference type="ARBA" id="ARBA00022833"/>
    </source>
</evidence>
<evidence type="ECO:0000313" key="17">
    <source>
        <dbReference type="EMBL" id="CAF1332178.1"/>
    </source>
</evidence>
<keyword evidence="5" id="KW-0645">Protease</keyword>
<name>A0A815G038_9BILA</name>
<dbReference type="SUPFAM" id="SSF54897">
    <property type="entry name" value="Protease propeptides/inhibitors"/>
    <property type="match status" value="1"/>
</dbReference>
<dbReference type="InterPro" id="IPR000834">
    <property type="entry name" value="Peptidase_M14"/>
</dbReference>
<keyword evidence="9" id="KW-0862">Zinc</keyword>
<comment type="cofactor">
    <cofactor evidence="1">
        <name>Zn(2+)</name>
        <dbReference type="ChEBI" id="CHEBI:29105"/>
    </cofactor>
</comment>
<dbReference type="Proteomes" id="UP000663829">
    <property type="component" value="Unassembled WGS sequence"/>
</dbReference>
<evidence type="ECO:0000256" key="6">
    <source>
        <dbReference type="ARBA" id="ARBA00022723"/>
    </source>
</evidence>
<protein>
    <recommendedName>
        <fullName evidence="15">Peptidase M14 domain-containing protein</fullName>
    </recommendedName>
</protein>
<dbReference type="Proteomes" id="UP000677228">
    <property type="component" value="Unassembled WGS sequence"/>
</dbReference>
<keyword evidence="7" id="KW-0732">Signal</keyword>
<dbReference type="Pfam" id="PF00246">
    <property type="entry name" value="Peptidase_M14"/>
    <property type="match status" value="1"/>
</dbReference>
<proteinExistence type="inferred from homology"/>
<keyword evidence="13" id="KW-1015">Disulfide bond</keyword>
<dbReference type="Pfam" id="PF02244">
    <property type="entry name" value="Propep_M14"/>
    <property type="match status" value="1"/>
</dbReference>
<keyword evidence="10" id="KW-0843">Virulence</keyword>
<dbReference type="Gene3D" id="3.40.630.10">
    <property type="entry name" value="Zn peptidases"/>
    <property type="match status" value="1"/>
</dbReference>